<protein>
    <submittedName>
        <fullName evidence="2">(California timema) hypothetical protein</fullName>
    </submittedName>
</protein>
<name>A0A7R9J9R4_TIMCA</name>
<dbReference type="AlphaFoldDB" id="A0A7R9J9R4"/>
<dbReference type="EMBL" id="OE182997">
    <property type="protein sequence ID" value="CAD7575193.1"/>
    <property type="molecule type" value="Genomic_DNA"/>
</dbReference>
<gene>
    <name evidence="2" type="ORF">TCMB3V08_LOCUS7791</name>
</gene>
<organism evidence="2">
    <name type="scientific">Timema californicum</name>
    <name type="common">California timema</name>
    <name type="synonym">Walking stick</name>
    <dbReference type="NCBI Taxonomy" id="61474"/>
    <lineage>
        <taxon>Eukaryota</taxon>
        <taxon>Metazoa</taxon>
        <taxon>Ecdysozoa</taxon>
        <taxon>Arthropoda</taxon>
        <taxon>Hexapoda</taxon>
        <taxon>Insecta</taxon>
        <taxon>Pterygota</taxon>
        <taxon>Neoptera</taxon>
        <taxon>Polyneoptera</taxon>
        <taxon>Phasmatodea</taxon>
        <taxon>Timematodea</taxon>
        <taxon>Timematoidea</taxon>
        <taxon>Timematidae</taxon>
        <taxon>Timema</taxon>
    </lineage>
</organism>
<evidence type="ECO:0000256" key="1">
    <source>
        <dbReference type="SAM" id="MobiDB-lite"/>
    </source>
</evidence>
<accession>A0A7R9J9R4</accession>
<feature type="region of interest" description="Disordered" evidence="1">
    <location>
        <begin position="176"/>
        <end position="195"/>
    </location>
</feature>
<evidence type="ECO:0000313" key="2">
    <source>
        <dbReference type="EMBL" id="CAD7575193.1"/>
    </source>
</evidence>
<proteinExistence type="predicted"/>
<reference evidence="2" key="1">
    <citation type="submission" date="2020-11" db="EMBL/GenBank/DDBJ databases">
        <authorList>
            <person name="Tran Van P."/>
        </authorList>
    </citation>
    <scope>NUCLEOTIDE SEQUENCE</scope>
</reference>
<feature type="compositionally biased region" description="Acidic residues" evidence="1">
    <location>
        <begin position="176"/>
        <end position="187"/>
    </location>
</feature>
<sequence length="195" mass="22505">MPRAVMDGIPRKMRPHGRPKLRNELEKDLTQLGVDRDWRREALDQPRWRQLIKTVCDLQGIRGFMARLAFIEECGEKRREGAPASAGLGLIKFNVQNTFQKYHNQFIIEGGTFSIPFPLDQHVSVKWNQIIAACSSNENDQQPTFEDFVRMDNDVLVSAELTDNDIISEFLEIEQEEEEEGCETCEEPLERVSKP</sequence>